<feature type="compositionally biased region" description="Basic residues" evidence="1">
    <location>
        <begin position="447"/>
        <end position="457"/>
    </location>
</feature>
<feature type="compositionally biased region" description="Polar residues" evidence="1">
    <location>
        <begin position="366"/>
        <end position="375"/>
    </location>
</feature>
<feature type="region of interest" description="Disordered" evidence="1">
    <location>
        <begin position="284"/>
        <end position="314"/>
    </location>
</feature>
<comment type="caution">
    <text evidence="2">The sequence shown here is derived from an EMBL/GenBank/DDBJ whole genome shotgun (WGS) entry which is preliminary data.</text>
</comment>
<feature type="region of interest" description="Disordered" evidence="1">
    <location>
        <begin position="336"/>
        <end position="474"/>
    </location>
</feature>
<dbReference type="OrthoDB" id="2413114at2759"/>
<evidence type="ECO:0000313" key="3">
    <source>
        <dbReference type="Proteomes" id="UP000827284"/>
    </source>
</evidence>
<dbReference type="EMBL" id="BQFW01000010">
    <property type="protein sequence ID" value="GJJ75181.1"/>
    <property type="molecule type" value="Genomic_DNA"/>
</dbReference>
<sequence>MDQTMNLQDQLWSLDHPLTHRQRLSFPRRAESVPPLLDGAIGRESLEAVGLSTDEEYHPENGSTQAPLQMPAPSTPISPRSFDRPPSRKRRVRSWDSQSDSRHMEQQLQPLQPLSHPHLYPHSQTLQPWLVLAEQLWGSLVDVAHQDCEQVVVENLHKETGGFVRTASPAAAAAAAAVATVAAWCPLLQNGPGATVHKKQQHGTKSMWAKSTFASVRSALPEDACAWTGPIELEGGYTMGGNRRFQDMEVMEFPPYLQGADTTPRTTSEVIFRTGASTTVATASPVTATPRSPASPLARHRLGQTRPAPSLPLSSFSFTTIATRVTLSPSVSSFAYSTSSSSISSSPSSSSSHREKQSRGARTATHLRTLQSTPETEAAFEGVNGSGGPMDGGDGGRDTGIPLVQGANSGAAVNGMSGPSPSSADSNTPSEAFNRGDQVYESGPSARGHRQHHHHNHPHDQQALAASPQSGFTRDGEWVTGQDHERHRALGRIVGCEDGFHFHPLDTHCPHDCVPSLTSDDDPETELDCVSPGGDTVRVPGSIRMTRAPPFLLSFTLPQWSVSERTLPLALPGSTMMSRAFPTLPETAQENEPMAHQIRRIQRPLIEQLQRQYEEQNERQRLLLAQRQNHRDGEERIALPTHPLLASSVPMSRQPAFRGGWDPLQRQASLLPPPIPRVPLSALHPFESTSSPTWISSFSSTTVTERNQLQGSNTLYLDYEGGALQPHERWRRGDDEMLGR</sequence>
<name>A0A9P3HEM9_9FUNG</name>
<feature type="region of interest" description="Disordered" evidence="1">
    <location>
        <begin position="55"/>
        <end position="107"/>
    </location>
</feature>
<organism evidence="2 3">
    <name type="scientific">Entomortierella parvispora</name>
    <dbReference type="NCBI Taxonomy" id="205924"/>
    <lineage>
        <taxon>Eukaryota</taxon>
        <taxon>Fungi</taxon>
        <taxon>Fungi incertae sedis</taxon>
        <taxon>Mucoromycota</taxon>
        <taxon>Mortierellomycotina</taxon>
        <taxon>Mortierellomycetes</taxon>
        <taxon>Mortierellales</taxon>
        <taxon>Mortierellaceae</taxon>
        <taxon>Entomortierella</taxon>
    </lineage>
</organism>
<dbReference type="AlphaFoldDB" id="A0A9P3HEM9"/>
<protein>
    <submittedName>
        <fullName evidence="2">Uncharacterized protein</fullName>
    </submittedName>
</protein>
<evidence type="ECO:0000256" key="1">
    <source>
        <dbReference type="SAM" id="MobiDB-lite"/>
    </source>
</evidence>
<accession>A0A9P3HEM9</accession>
<feature type="compositionally biased region" description="Polar residues" evidence="1">
    <location>
        <begin position="417"/>
        <end position="431"/>
    </location>
</feature>
<evidence type="ECO:0000313" key="2">
    <source>
        <dbReference type="EMBL" id="GJJ75181.1"/>
    </source>
</evidence>
<gene>
    <name evidence="2" type="ORF">EMPS_07539</name>
</gene>
<reference evidence="2" key="1">
    <citation type="submission" date="2021-11" db="EMBL/GenBank/DDBJ databases">
        <authorList>
            <person name="Herlambang A."/>
            <person name="Guo Y."/>
            <person name="Takashima Y."/>
            <person name="Nishizawa T."/>
        </authorList>
    </citation>
    <scope>NUCLEOTIDE SEQUENCE</scope>
    <source>
        <strain evidence="2">E1425</strain>
    </source>
</reference>
<feature type="compositionally biased region" description="Gly residues" evidence="1">
    <location>
        <begin position="384"/>
        <end position="393"/>
    </location>
</feature>
<feature type="compositionally biased region" description="Low complexity" evidence="1">
    <location>
        <begin position="336"/>
        <end position="351"/>
    </location>
</feature>
<dbReference type="Proteomes" id="UP000827284">
    <property type="component" value="Unassembled WGS sequence"/>
</dbReference>
<proteinExistence type="predicted"/>
<feature type="compositionally biased region" description="Low complexity" evidence="1">
    <location>
        <begin position="284"/>
        <end position="296"/>
    </location>
</feature>
<keyword evidence="3" id="KW-1185">Reference proteome</keyword>
<reference evidence="2" key="2">
    <citation type="journal article" date="2022" name="Microbiol. Resour. Announc.">
        <title>Whole-Genome Sequence of Entomortierella parvispora E1425, a Mucoromycotan Fungus Associated with Burkholderiaceae-Related Endosymbiotic Bacteria.</title>
        <authorList>
            <person name="Herlambang A."/>
            <person name="Guo Y."/>
            <person name="Takashima Y."/>
            <person name="Narisawa K."/>
            <person name="Ohta H."/>
            <person name="Nishizawa T."/>
        </authorList>
    </citation>
    <scope>NUCLEOTIDE SEQUENCE</scope>
    <source>
        <strain evidence="2">E1425</strain>
    </source>
</reference>